<evidence type="ECO:0000313" key="1">
    <source>
        <dbReference type="EMBL" id="MFD1195878.1"/>
    </source>
</evidence>
<gene>
    <name evidence="1" type="ORF">ACFQ3C_14485</name>
</gene>
<dbReference type="Proteomes" id="UP001597151">
    <property type="component" value="Unassembled WGS sequence"/>
</dbReference>
<name>A0ABW3TFR8_9RHOB</name>
<keyword evidence="2" id="KW-1185">Reference proteome</keyword>
<dbReference type="RefSeq" id="WP_380793214.1">
    <property type="nucleotide sequence ID" value="NZ_JBHTKR010000005.1"/>
</dbReference>
<proteinExistence type="predicted"/>
<evidence type="ECO:0000313" key="2">
    <source>
        <dbReference type="Proteomes" id="UP001597151"/>
    </source>
</evidence>
<reference evidence="2" key="1">
    <citation type="journal article" date="2019" name="Int. J. Syst. Evol. Microbiol.">
        <title>The Global Catalogue of Microorganisms (GCM) 10K type strain sequencing project: providing services to taxonomists for standard genome sequencing and annotation.</title>
        <authorList>
            <consortium name="The Broad Institute Genomics Platform"/>
            <consortium name="The Broad Institute Genome Sequencing Center for Infectious Disease"/>
            <person name="Wu L."/>
            <person name="Ma J."/>
        </authorList>
    </citation>
    <scope>NUCLEOTIDE SEQUENCE [LARGE SCALE GENOMIC DNA]</scope>
    <source>
        <strain evidence="2">CCUG 55328</strain>
    </source>
</reference>
<comment type="caution">
    <text evidence="1">The sequence shown here is derived from an EMBL/GenBank/DDBJ whole genome shotgun (WGS) entry which is preliminary data.</text>
</comment>
<dbReference type="EMBL" id="JBHTKR010000005">
    <property type="protein sequence ID" value="MFD1195878.1"/>
    <property type="molecule type" value="Genomic_DNA"/>
</dbReference>
<sequence>MSVIQASDAFMAAQVLDLVLSERRKALSPREWKHRLAGYGYRLMQSDEGVVVTSIRTGSAVCAVPGEMSV</sequence>
<accession>A0ABW3TFR8</accession>
<organism evidence="1 2">
    <name type="scientific">Seohaeicola saemankumensis</name>
    <dbReference type="NCBI Taxonomy" id="481181"/>
    <lineage>
        <taxon>Bacteria</taxon>
        <taxon>Pseudomonadati</taxon>
        <taxon>Pseudomonadota</taxon>
        <taxon>Alphaproteobacteria</taxon>
        <taxon>Rhodobacterales</taxon>
        <taxon>Roseobacteraceae</taxon>
        <taxon>Seohaeicola</taxon>
    </lineage>
</organism>
<protein>
    <submittedName>
        <fullName evidence="1">Uncharacterized protein</fullName>
    </submittedName>
</protein>